<dbReference type="GO" id="GO:0010420">
    <property type="term" value="F:polyprenyldihydroxybenzoate methyltransferase activity"/>
    <property type="evidence" value="ECO:0007669"/>
    <property type="project" value="TreeGrafter"/>
</dbReference>
<organism evidence="1 2">
    <name type="scientific">Roseicyclus elongatus DSM 19469</name>
    <dbReference type="NCBI Taxonomy" id="1294273"/>
    <lineage>
        <taxon>Bacteria</taxon>
        <taxon>Pseudomonadati</taxon>
        <taxon>Pseudomonadota</taxon>
        <taxon>Alphaproteobacteria</taxon>
        <taxon>Rhodobacterales</taxon>
        <taxon>Roseobacteraceae</taxon>
        <taxon>Roseicyclus</taxon>
    </lineage>
</organism>
<dbReference type="EMBL" id="CP004372">
    <property type="protein sequence ID" value="AHM04958.1"/>
    <property type="molecule type" value="Genomic_DNA"/>
</dbReference>
<dbReference type="AlphaFoldDB" id="W8RUQ5"/>
<evidence type="ECO:0000313" key="2">
    <source>
        <dbReference type="Proteomes" id="UP000019593"/>
    </source>
</evidence>
<name>W8RUQ5_9RHOB</name>
<dbReference type="PANTHER" id="PTHR43464:SF23">
    <property type="entry name" value="JUVENILE HORMONE ACID O-METHYLTRANSFERASE"/>
    <property type="match status" value="1"/>
</dbReference>
<reference evidence="1 2" key="1">
    <citation type="submission" date="2013-03" db="EMBL/GenBank/DDBJ databases">
        <authorList>
            <person name="Fiebig A."/>
            <person name="Goeker M."/>
            <person name="Klenk H.-P.P."/>
        </authorList>
    </citation>
    <scope>NUCLEOTIDE SEQUENCE [LARGE SCALE GENOMIC DNA]</scope>
    <source>
        <strain evidence="2">DSM 19469</strain>
    </source>
</reference>
<dbReference type="SUPFAM" id="SSF53335">
    <property type="entry name" value="S-adenosyl-L-methionine-dependent methyltransferases"/>
    <property type="match status" value="1"/>
</dbReference>
<protein>
    <submittedName>
        <fullName evidence="1">Ubiquinone/menaquinone biosynthesis methyltransferase-like protein</fullName>
    </submittedName>
</protein>
<gene>
    <name evidence="1" type="ORF">roselon_02648</name>
</gene>
<dbReference type="Gene3D" id="3.40.50.150">
    <property type="entry name" value="Vaccinia Virus protein VP39"/>
    <property type="match status" value="1"/>
</dbReference>
<proteinExistence type="predicted"/>
<keyword evidence="1" id="KW-0489">Methyltransferase</keyword>
<evidence type="ECO:0000313" key="1">
    <source>
        <dbReference type="EMBL" id="AHM04958.1"/>
    </source>
</evidence>
<dbReference type="Proteomes" id="UP000019593">
    <property type="component" value="Chromosome"/>
</dbReference>
<dbReference type="InterPro" id="IPR029063">
    <property type="entry name" value="SAM-dependent_MTases_sf"/>
</dbReference>
<dbReference type="eggNOG" id="COG4976">
    <property type="taxonomic scope" value="Bacteria"/>
</dbReference>
<accession>W8RUQ5</accession>
<dbReference type="Pfam" id="PF13489">
    <property type="entry name" value="Methyltransf_23"/>
    <property type="match status" value="1"/>
</dbReference>
<keyword evidence="2" id="KW-1185">Reference proteome</keyword>
<dbReference type="GO" id="GO:0032259">
    <property type="term" value="P:methylation"/>
    <property type="evidence" value="ECO:0007669"/>
    <property type="project" value="UniProtKB-KW"/>
</dbReference>
<dbReference type="HOGENOM" id="CLU_090201_3_1_5"/>
<dbReference type="KEGG" id="red:roselon_02648"/>
<keyword evidence="1" id="KW-0830">Ubiquinone</keyword>
<keyword evidence="1" id="KW-0808">Transferase</keyword>
<dbReference type="STRING" id="1294273.roselon_02648"/>
<dbReference type="CDD" id="cd02440">
    <property type="entry name" value="AdoMet_MTases"/>
    <property type="match status" value="1"/>
</dbReference>
<sequence>MTMTDDYLDKVYRLRTDAERRALYDDWAGQYDGDLTAQGYVTPARCAAVVAGSALPKDAPILDMGCGTGLSGRALAAEGFTRIDGADVSTGMMAEARKSGVYARLIDLSGATAPANHYAAVVAAGVIGTGAAPPDVFDQCLDLLSPGGLFCFSFNDHARAVPAYTDRLDAAVTTGKARILAQEMGDHIIGLGSRAMVYLLERQ</sequence>
<dbReference type="PANTHER" id="PTHR43464">
    <property type="entry name" value="METHYLTRANSFERASE"/>
    <property type="match status" value="1"/>
</dbReference>